<dbReference type="OrthoDB" id="5196574at2"/>
<gene>
    <name evidence="2" type="ordered locus">Cyan7425_3602</name>
</gene>
<dbReference type="eggNOG" id="COG4803">
    <property type="taxonomic scope" value="Bacteria"/>
</dbReference>
<dbReference type="HOGENOM" id="CLU_1537548_0_0_3"/>
<dbReference type="EMBL" id="CP001344">
    <property type="protein sequence ID" value="ACL45922.1"/>
    <property type="molecule type" value="Genomic_DNA"/>
</dbReference>
<evidence type="ECO:0000256" key="1">
    <source>
        <dbReference type="SAM" id="Phobius"/>
    </source>
</evidence>
<keyword evidence="1" id="KW-1133">Transmembrane helix</keyword>
<sequence>MNTLQLIICTFDGETKADQVRTVIQKLDQDSDIVNLENIAVVKKTPEGKITFTETRQTEERQLGMAYLVAAGVASLALAPLLGPVAVLGGMAGVALLNLSFSAQDLGFADEQLYSLGTSLAAGSSALVTIADTPAEAQLVIAELERLGGTLLQTTLPEATISRLQDAQPSPRDR</sequence>
<dbReference type="AlphaFoldDB" id="B8HRQ5"/>
<dbReference type="Pfam" id="PF06897">
    <property type="entry name" value="DUF1269"/>
    <property type="match status" value="1"/>
</dbReference>
<organism evidence="2">
    <name type="scientific">Cyanothece sp. (strain PCC 7425 / ATCC 29141)</name>
    <dbReference type="NCBI Taxonomy" id="395961"/>
    <lineage>
        <taxon>Bacteria</taxon>
        <taxon>Bacillati</taxon>
        <taxon>Cyanobacteriota</taxon>
        <taxon>Cyanophyceae</taxon>
        <taxon>Gomontiellales</taxon>
        <taxon>Cyanothecaceae</taxon>
        <taxon>Cyanothece</taxon>
    </lineage>
</organism>
<dbReference type="KEGG" id="cyn:Cyan7425_3602"/>
<dbReference type="STRING" id="395961.Cyan7425_3602"/>
<proteinExistence type="predicted"/>
<accession>B8HRQ5</accession>
<keyword evidence="1" id="KW-0472">Membrane</keyword>
<feature type="transmembrane region" description="Helical" evidence="1">
    <location>
        <begin position="66"/>
        <end position="97"/>
    </location>
</feature>
<dbReference type="InterPro" id="IPR009200">
    <property type="entry name" value="DUF1269_membrane"/>
</dbReference>
<protein>
    <recommendedName>
        <fullName evidence="3">DUF1269 domain-containing protein</fullName>
    </recommendedName>
</protein>
<reference evidence="2" key="1">
    <citation type="submission" date="2009-01" db="EMBL/GenBank/DDBJ databases">
        <title>Complete sequence of chromosome Cyanothece sp. PCC 7425.</title>
        <authorList>
            <consortium name="US DOE Joint Genome Institute"/>
            <person name="Lucas S."/>
            <person name="Copeland A."/>
            <person name="Lapidus A."/>
            <person name="Glavina del Rio T."/>
            <person name="Dalin E."/>
            <person name="Tice H."/>
            <person name="Bruce D."/>
            <person name="Goodwin L."/>
            <person name="Pitluck S."/>
            <person name="Sims D."/>
            <person name="Meineke L."/>
            <person name="Brettin T."/>
            <person name="Detter J.C."/>
            <person name="Han C."/>
            <person name="Larimer F."/>
            <person name="Land M."/>
            <person name="Hauser L."/>
            <person name="Kyrpides N."/>
            <person name="Ovchinnikova G."/>
            <person name="Liberton M."/>
            <person name="Stoeckel J."/>
            <person name="Banerjee A."/>
            <person name="Singh A."/>
            <person name="Page L."/>
            <person name="Sato H."/>
            <person name="Zhao L."/>
            <person name="Sherman L."/>
            <person name="Pakrasi H."/>
            <person name="Richardson P."/>
        </authorList>
    </citation>
    <scope>NUCLEOTIDE SEQUENCE</scope>
    <source>
        <strain evidence="2">PCC 7425</strain>
    </source>
</reference>
<name>B8HRQ5_CYAP4</name>
<evidence type="ECO:0008006" key="3">
    <source>
        <dbReference type="Google" id="ProtNLM"/>
    </source>
</evidence>
<keyword evidence="1" id="KW-0812">Transmembrane</keyword>
<evidence type="ECO:0000313" key="2">
    <source>
        <dbReference type="EMBL" id="ACL45922.1"/>
    </source>
</evidence>